<dbReference type="EMBL" id="CP012606">
    <property type="protein sequence ID" value="ANH75875.1"/>
    <property type="molecule type" value="Genomic_DNA"/>
</dbReference>
<dbReference type="AlphaFoldDB" id="A0AAC9FUG4"/>
<evidence type="ECO:0000313" key="2">
    <source>
        <dbReference type="Proteomes" id="UP000077927"/>
    </source>
</evidence>
<dbReference type="Proteomes" id="UP000077927">
    <property type="component" value="Chromosome 2"/>
</dbReference>
<gene>
    <name evidence="1" type="ORF">ACS15_5034</name>
</gene>
<name>A0AAC9FUG4_9RALS</name>
<sequence>MDVRKGNRQAMFVLPGVNQAAGAMRDNAPPTQCMRAGFTSSFLRDAPVVAVSDSEWT</sequence>
<reference evidence="1 2" key="1">
    <citation type="submission" date="2015-09" db="EMBL/GenBank/DDBJ databases">
        <authorList>
            <person name="Xu Y."/>
            <person name="Nagy A."/>
            <person name="Liu N.T."/>
            <person name="Nou X."/>
        </authorList>
    </citation>
    <scope>NUCLEOTIDE SEQUENCE [LARGE SCALE GENOMIC DNA]</scope>
    <source>
        <strain evidence="1 2">FC1138</strain>
    </source>
</reference>
<proteinExistence type="predicted"/>
<accession>A0AAC9FUG4</accession>
<dbReference type="KEGG" id="rin:ACS15_5034"/>
<organism evidence="1 2">
    <name type="scientific">Ralstonia insidiosa</name>
    <dbReference type="NCBI Taxonomy" id="190721"/>
    <lineage>
        <taxon>Bacteria</taxon>
        <taxon>Pseudomonadati</taxon>
        <taxon>Pseudomonadota</taxon>
        <taxon>Betaproteobacteria</taxon>
        <taxon>Burkholderiales</taxon>
        <taxon>Burkholderiaceae</taxon>
        <taxon>Ralstonia</taxon>
    </lineage>
</organism>
<protein>
    <submittedName>
        <fullName evidence="1">Uncharacterized protein</fullName>
    </submittedName>
</protein>
<evidence type="ECO:0000313" key="1">
    <source>
        <dbReference type="EMBL" id="ANH75875.1"/>
    </source>
</evidence>